<gene>
    <name evidence="2" type="ORF">BM536_002445</name>
</gene>
<accession>A0A1V6MZ71</accession>
<reference evidence="2 3" key="2">
    <citation type="submission" date="2017-02" db="EMBL/GenBank/DDBJ databases">
        <title>Draft genome sequence of Streptomyces phaeoluteigriseus type strain DSM41896.</title>
        <authorList>
            <person name="Salih T.S."/>
            <person name="Algora Gallardo L."/>
            <person name="Melo Santos T."/>
            <person name="Filgueira Martinez S."/>
            <person name="Herron P.R."/>
        </authorList>
    </citation>
    <scope>NUCLEOTIDE SEQUENCE [LARGE SCALE GENOMIC DNA]</scope>
    <source>
        <strain evidence="2 3">DSM 41896</strain>
    </source>
</reference>
<feature type="region of interest" description="Disordered" evidence="1">
    <location>
        <begin position="1"/>
        <end position="28"/>
    </location>
</feature>
<evidence type="ECO:0000313" key="2">
    <source>
        <dbReference type="EMBL" id="OQD57606.1"/>
    </source>
</evidence>
<dbReference type="OrthoDB" id="3368165at2"/>
<reference evidence="3" key="1">
    <citation type="submission" date="2016-11" db="EMBL/GenBank/DDBJ databases">
        <authorList>
            <person name="Schniete J.K."/>
            <person name="Salih T."/>
            <person name="Algora Gallardo L."/>
            <person name="Martinez Fernandez S."/>
            <person name="Herron P.R."/>
        </authorList>
    </citation>
    <scope>NUCLEOTIDE SEQUENCE [LARGE SCALE GENOMIC DNA]</scope>
    <source>
        <strain evidence="3">DSM 41896</strain>
    </source>
</reference>
<sequence length="158" mass="16792">MEQAARPGRPLDLLVTSSGGGRGRGRITRRLPRLRADAPGGPYSSLLSYRVGGRPCVLAAFPRRSGRAPVRGDPVSLRRAPASGPLVHDLCAGTPDGTWRAFAVLTVSSPPPLGQEESAQFDIHRHGVEGMTPGRTLAATRRAAYRGPRAGRPERGRS</sequence>
<proteinExistence type="predicted"/>
<evidence type="ECO:0008006" key="4">
    <source>
        <dbReference type="Google" id="ProtNLM"/>
    </source>
</evidence>
<feature type="compositionally biased region" description="Low complexity" evidence="1">
    <location>
        <begin position="135"/>
        <end position="150"/>
    </location>
</feature>
<organism evidence="2 3">
    <name type="scientific">Streptomyces phaeoluteigriseus</name>
    <dbReference type="NCBI Taxonomy" id="114686"/>
    <lineage>
        <taxon>Bacteria</taxon>
        <taxon>Bacillati</taxon>
        <taxon>Actinomycetota</taxon>
        <taxon>Actinomycetes</taxon>
        <taxon>Kitasatosporales</taxon>
        <taxon>Streptomycetaceae</taxon>
        <taxon>Streptomyces</taxon>
        <taxon>Streptomyces aurantiacus group</taxon>
    </lineage>
</organism>
<evidence type="ECO:0000313" key="3">
    <source>
        <dbReference type="Proteomes" id="UP000184286"/>
    </source>
</evidence>
<dbReference type="AlphaFoldDB" id="A0A1V6MZ71"/>
<protein>
    <recommendedName>
        <fullName evidence="4">Phosphodiesterase</fullName>
    </recommendedName>
</protein>
<comment type="caution">
    <text evidence="2">The sequence shown here is derived from an EMBL/GenBank/DDBJ whole genome shotgun (WGS) entry which is preliminary data.</text>
</comment>
<dbReference type="EMBL" id="MPOH02000003">
    <property type="protein sequence ID" value="OQD57606.1"/>
    <property type="molecule type" value="Genomic_DNA"/>
</dbReference>
<name>A0A1V6MZ71_9ACTN</name>
<evidence type="ECO:0000256" key="1">
    <source>
        <dbReference type="SAM" id="MobiDB-lite"/>
    </source>
</evidence>
<dbReference type="Proteomes" id="UP000184286">
    <property type="component" value="Unassembled WGS sequence"/>
</dbReference>
<dbReference type="STRING" id="114686.BM536_002445"/>
<feature type="region of interest" description="Disordered" evidence="1">
    <location>
        <begin position="128"/>
        <end position="158"/>
    </location>
</feature>
<dbReference type="RefSeq" id="WP_073492371.1">
    <property type="nucleotide sequence ID" value="NZ_MPOH02000003.1"/>
</dbReference>